<dbReference type="eggNOG" id="COG0392">
    <property type="taxonomic scope" value="Bacteria"/>
</dbReference>
<evidence type="ECO:0000313" key="8">
    <source>
        <dbReference type="EMBL" id="ACZ38591.1"/>
    </source>
</evidence>
<dbReference type="PANTHER" id="PTHR39087:SF2">
    <property type="entry name" value="UPF0104 MEMBRANE PROTEIN MJ1595"/>
    <property type="match status" value="1"/>
</dbReference>
<feature type="transmembrane region" description="Helical" evidence="7">
    <location>
        <begin position="312"/>
        <end position="331"/>
    </location>
</feature>
<name>D1C2X4_SPHTD</name>
<keyword evidence="9" id="KW-1185">Reference proteome</keyword>
<dbReference type="NCBIfam" id="TIGR00374">
    <property type="entry name" value="flippase-like domain"/>
    <property type="match status" value="1"/>
</dbReference>
<evidence type="ECO:0000256" key="3">
    <source>
        <dbReference type="ARBA" id="ARBA00022692"/>
    </source>
</evidence>
<dbReference type="STRING" id="479434.Sthe_1155"/>
<evidence type="ECO:0000256" key="4">
    <source>
        <dbReference type="ARBA" id="ARBA00022989"/>
    </source>
</evidence>
<feature type="transmembrane region" description="Helical" evidence="7">
    <location>
        <begin position="89"/>
        <end position="107"/>
    </location>
</feature>
<dbReference type="Proteomes" id="UP000002027">
    <property type="component" value="Chromosome 1"/>
</dbReference>
<evidence type="ECO:0000256" key="2">
    <source>
        <dbReference type="ARBA" id="ARBA00022475"/>
    </source>
</evidence>
<evidence type="ECO:0000256" key="7">
    <source>
        <dbReference type="SAM" id="Phobius"/>
    </source>
</evidence>
<feature type="transmembrane region" description="Helical" evidence="7">
    <location>
        <begin position="343"/>
        <end position="360"/>
    </location>
</feature>
<feature type="compositionally biased region" description="Basic and acidic residues" evidence="6">
    <location>
        <begin position="1"/>
        <end position="14"/>
    </location>
</feature>
<feature type="transmembrane region" description="Helical" evidence="7">
    <location>
        <begin position="251"/>
        <end position="272"/>
    </location>
</feature>
<dbReference type="InParanoid" id="D1C2X4"/>
<keyword evidence="5 7" id="KW-0472">Membrane</keyword>
<keyword evidence="3 7" id="KW-0812">Transmembrane</keyword>
<accession>D1C2X4</accession>
<reference evidence="9" key="1">
    <citation type="submission" date="2009-11" db="EMBL/GenBank/DDBJ databases">
        <title>The complete chromosome 1 of Sphaerobacter thermophilus DSM 20745.</title>
        <authorList>
            <person name="Lucas S."/>
            <person name="Copeland A."/>
            <person name="Lapidus A."/>
            <person name="Glavina del Rio T."/>
            <person name="Dalin E."/>
            <person name="Tice H."/>
            <person name="Bruce D."/>
            <person name="Goodwin L."/>
            <person name="Pitluck S."/>
            <person name="Kyrpides N."/>
            <person name="Mavromatis K."/>
            <person name="Ivanova N."/>
            <person name="Mikhailova N."/>
            <person name="LaButti K.M."/>
            <person name="Clum A."/>
            <person name="Sun H.I."/>
            <person name="Brettin T."/>
            <person name="Detter J.C."/>
            <person name="Han C."/>
            <person name="Larimer F."/>
            <person name="Land M."/>
            <person name="Hauser L."/>
            <person name="Markowitz V."/>
            <person name="Cheng J.F."/>
            <person name="Hugenholtz P."/>
            <person name="Woyke T."/>
            <person name="Wu D."/>
            <person name="Steenblock K."/>
            <person name="Schneider S."/>
            <person name="Pukall R."/>
            <person name="Goeker M."/>
            <person name="Klenk H.P."/>
            <person name="Eisen J.A."/>
        </authorList>
    </citation>
    <scope>NUCLEOTIDE SEQUENCE [LARGE SCALE GENOMIC DNA]</scope>
    <source>
        <strain evidence="9">ATCC 49802 / DSM 20745 / S 6022</strain>
    </source>
</reference>
<evidence type="ECO:0008006" key="10">
    <source>
        <dbReference type="Google" id="ProtNLM"/>
    </source>
</evidence>
<evidence type="ECO:0000256" key="6">
    <source>
        <dbReference type="SAM" id="MobiDB-lite"/>
    </source>
</evidence>
<feature type="transmembrane region" description="Helical" evidence="7">
    <location>
        <begin position="208"/>
        <end position="230"/>
    </location>
</feature>
<dbReference type="GO" id="GO:0005886">
    <property type="term" value="C:plasma membrane"/>
    <property type="evidence" value="ECO:0007669"/>
    <property type="project" value="UniProtKB-SubCell"/>
</dbReference>
<dbReference type="AlphaFoldDB" id="D1C2X4"/>
<proteinExistence type="predicted"/>
<dbReference type="KEGG" id="sti:Sthe_1155"/>
<keyword evidence="4 7" id="KW-1133">Transmembrane helix</keyword>
<feature type="transmembrane region" description="Helical" evidence="7">
    <location>
        <begin position="167"/>
        <end position="196"/>
    </location>
</feature>
<organism evidence="8 9">
    <name type="scientific">Sphaerobacter thermophilus (strain ATCC 49802 / DSM 20745 / KCCM 41009 / NCIMB 13125 / S 6022)</name>
    <dbReference type="NCBI Taxonomy" id="479434"/>
    <lineage>
        <taxon>Bacteria</taxon>
        <taxon>Pseudomonadati</taxon>
        <taxon>Thermomicrobiota</taxon>
        <taxon>Thermomicrobia</taxon>
        <taxon>Sphaerobacterales</taxon>
        <taxon>Sphaerobacterineae</taxon>
        <taxon>Sphaerobacteraceae</taxon>
        <taxon>Sphaerobacter</taxon>
    </lineage>
</organism>
<comment type="subcellular location">
    <subcellularLocation>
        <location evidence="1">Cell membrane</location>
        <topology evidence="1">Multi-pass membrane protein</topology>
    </subcellularLocation>
</comment>
<dbReference type="EMBL" id="CP001823">
    <property type="protein sequence ID" value="ACZ38591.1"/>
    <property type="molecule type" value="Genomic_DNA"/>
</dbReference>
<protein>
    <recommendedName>
        <fullName evidence="10">Flippase-like domain-containing protein</fullName>
    </recommendedName>
</protein>
<gene>
    <name evidence="8" type="ordered locus">Sthe_1155</name>
</gene>
<evidence type="ECO:0000313" key="9">
    <source>
        <dbReference type="Proteomes" id="UP000002027"/>
    </source>
</evidence>
<feature type="transmembrane region" description="Helical" evidence="7">
    <location>
        <begin position="278"/>
        <end position="300"/>
    </location>
</feature>
<dbReference type="HOGENOM" id="CLU_048072_3_0_0"/>
<evidence type="ECO:0000256" key="1">
    <source>
        <dbReference type="ARBA" id="ARBA00004651"/>
    </source>
</evidence>
<keyword evidence="2" id="KW-1003">Cell membrane</keyword>
<evidence type="ECO:0000256" key="5">
    <source>
        <dbReference type="ARBA" id="ARBA00023136"/>
    </source>
</evidence>
<sequence length="365" mass="39468">MRTSPRLDETHQEHAPAPITAADLNGATPGDGAPTDDNGWSDVSLLRRVLRPQTLVSFGLAAAIVAFMLTRFDLNLRAVLSEMRHANPLYLGLAFASYYGAFGFRAARWRSLLESADIRPPDGQSLPGLPGLSAIFVLSWFANCIVPAKLGDAYRGFLLKQRARTSFSGTLGTIFAERLVDLATLAALLVGSGFIVFGSRLPRNITSWMLFASGLAVVVVTGLLIIMRFRHLLRRLVPTRIRHHYVRVEEGVIGSFGSVPTVLGLTAIIWLLEGVRLYFVSMSVGAGISLAAALFVALLASLLTVVPVTPAGLGFVELGIVGALTLFGVFHQTAASVALLDRVVAYWSVIAVGAVLYLITRWRWR</sequence>
<dbReference type="InterPro" id="IPR022791">
    <property type="entry name" value="L-PG_synthase/AglD"/>
</dbReference>
<feature type="transmembrane region" description="Helical" evidence="7">
    <location>
        <begin position="50"/>
        <end position="69"/>
    </location>
</feature>
<dbReference type="PANTHER" id="PTHR39087">
    <property type="entry name" value="UPF0104 MEMBRANE PROTEIN MJ1595"/>
    <property type="match status" value="1"/>
</dbReference>
<dbReference type="Pfam" id="PF03706">
    <property type="entry name" value="LPG_synthase_TM"/>
    <property type="match status" value="1"/>
</dbReference>
<feature type="region of interest" description="Disordered" evidence="6">
    <location>
        <begin position="1"/>
        <end position="37"/>
    </location>
</feature>
<reference evidence="8 9" key="2">
    <citation type="journal article" date="2010" name="Stand. Genomic Sci.">
        <title>Complete genome sequence of Desulfohalobium retbaense type strain (HR(100)).</title>
        <authorList>
            <person name="Spring S."/>
            <person name="Nolan M."/>
            <person name="Lapidus A."/>
            <person name="Glavina Del Rio T."/>
            <person name="Copeland A."/>
            <person name="Tice H."/>
            <person name="Cheng J.F."/>
            <person name="Lucas S."/>
            <person name="Land M."/>
            <person name="Chen F."/>
            <person name="Bruce D."/>
            <person name="Goodwin L."/>
            <person name="Pitluck S."/>
            <person name="Ivanova N."/>
            <person name="Mavromatis K."/>
            <person name="Mikhailova N."/>
            <person name="Pati A."/>
            <person name="Chen A."/>
            <person name="Palaniappan K."/>
            <person name="Hauser L."/>
            <person name="Chang Y.J."/>
            <person name="Jeffries C.D."/>
            <person name="Munk C."/>
            <person name="Kiss H."/>
            <person name="Chain P."/>
            <person name="Han C."/>
            <person name="Brettin T."/>
            <person name="Detter J.C."/>
            <person name="Schuler E."/>
            <person name="Goker M."/>
            <person name="Rohde M."/>
            <person name="Bristow J."/>
            <person name="Eisen J.A."/>
            <person name="Markowitz V."/>
            <person name="Hugenholtz P."/>
            <person name="Kyrpides N.C."/>
            <person name="Klenk H.P."/>
        </authorList>
    </citation>
    <scope>NUCLEOTIDE SEQUENCE [LARGE SCALE GENOMIC DNA]</scope>
    <source>
        <strain evidence="9">ATCC 49802 / DSM 20745 / S 6022</strain>
    </source>
</reference>